<sequence length="625" mass="68210">MNSLNIITSRVSPPPSPVASRSNSLGSLGLTVQSDEDRQNDGDSAENQGDDNKEETFPLEKSAFEKHNDGHGMDLASEATPLIGESRDSGSRSTSWHSLPRRVAVSFINSLRWVLSTLISPGVYLIACLYDDSGAFAPFSQLKKLFGFGGSSKKFADFPEASAMDEKSGRQGSAGYGGVAYSRPVGSSGSSSSGLSSESESDPDRRRRGSTSRHSRSKSSAEEIAPARRSIRIKLHNDDLPQRKHRKTQSAAARPKGSESGGSDISAQLKSPTSPAGALTRYPKTPAPPRPLIPRRQPSYLNLEPTDPKYQKTLILDLDETLIHSMSKGGRMSTGHMVEVRLNQTYVGAGGQTSIGPQHPILYWVNKRPHCDDFLRRICKWYNLVVFTASVQEYADPVIDWLEAERKFFSARYYRQHCTFRQGAFIKDLSSVEPDLSKVMILDNSPLSYMFHQDNAIPIQGWINDPTDNDLLHLVPLLEDLPPVKPSAIALGTIFNHTAELAVLTPVFGQTYQRAKAANSKEEFLRSREANSAAVAWGTSLVGSALQSYGVGALINATGTLSYKGAAYLGSLIFFATSAPGYISQVFAEKRPLDTVGVSVLAKIVETVGLSVFLTWWGTRTNPFD</sequence>
<dbReference type="SMART" id="SM00577">
    <property type="entry name" value="CPDc"/>
    <property type="match status" value="1"/>
</dbReference>
<organism evidence="4 5">
    <name type="scientific">Colletotrichum karsti</name>
    <dbReference type="NCBI Taxonomy" id="1095194"/>
    <lineage>
        <taxon>Eukaryota</taxon>
        <taxon>Fungi</taxon>
        <taxon>Dikarya</taxon>
        <taxon>Ascomycota</taxon>
        <taxon>Pezizomycotina</taxon>
        <taxon>Sordariomycetes</taxon>
        <taxon>Hypocreomycetidae</taxon>
        <taxon>Glomerellales</taxon>
        <taxon>Glomerellaceae</taxon>
        <taxon>Colletotrichum</taxon>
        <taxon>Colletotrichum boninense species complex</taxon>
    </lineage>
</organism>
<dbReference type="SUPFAM" id="SSF56784">
    <property type="entry name" value="HAD-like"/>
    <property type="match status" value="1"/>
</dbReference>
<keyword evidence="2" id="KW-0472">Membrane</keyword>
<reference evidence="4" key="2">
    <citation type="submission" date="2020-11" db="EMBL/GenBank/DDBJ databases">
        <title>Whole genome sequencing of Colletotrichum sp.</title>
        <authorList>
            <person name="Li H."/>
        </authorList>
    </citation>
    <scope>NUCLEOTIDE SEQUENCE</scope>
    <source>
        <strain evidence="4">CkLH20</strain>
    </source>
</reference>
<evidence type="ECO:0000256" key="1">
    <source>
        <dbReference type="SAM" id="MobiDB-lite"/>
    </source>
</evidence>
<evidence type="ECO:0000259" key="3">
    <source>
        <dbReference type="PROSITE" id="PS50969"/>
    </source>
</evidence>
<dbReference type="OrthoDB" id="277011at2759"/>
<dbReference type="InterPro" id="IPR036412">
    <property type="entry name" value="HAD-like_sf"/>
</dbReference>
<dbReference type="CDD" id="cd07521">
    <property type="entry name" value="HAD_FCP1-like"/>
    <property type="match status" value="1"/>
</dbReference>
<keyword evidence="5" id="KW-1185">Reference proteome</keyword>
<dbReference type="Proteomes" id="UP000781932">
    <property type="component" value="Unassembled WGS sequence"/>
</dbReference>
<dbReference type="GO" id="GO:0016791">
    <property type="term" value="F:phosphatase activity"/>
    <property type="evidence" value="ECO:0007669"/>
    <property type="project" value="InterPro"/>
</dbReference>
<dbReference type="PANTHER" id="PTHR40638:SF1">
    <property type="entry name" value="UPF0591 MEMBRANE PROTEIN C15E1.02C"/>
    <property type="match status" value="1"/>
</dbReference>
<dbReference type="InterPro" id="IPR013879">
    <property type="entry name" value="DUF1761"/>
</dbReference>
<dbReference type="Pfam" id="PF08570">
    <property type="entry name" value="DUF1761"/>
    <property type="match status" value="1"/>
</dbReference>
<keyword evidence="2" id="KW-1133">Transmembrane helix</keyword>
<feature type="compositionally biased region" description="Basic residues" evidence="1">
    <location>
        <begin position="206"/>
        <end position="217"/>
    </location>
</feature>
<evidence type="ECO:0000313" key="4">
    <source>
        <dbReference type="EMBL" id="KAF9880775.1"/>
    </source>
</evidence>
<evidence type="ECO:0000313" key="5">
    <source>
        <dbReference type="Proteomes" id="UP000781932"/>
    </source>
</evidence>
<dbReference type="InterPro" id="IPR011948">
    <property type="entry name" value="Dullard_phosphatase"/>
</dbReference>
<keyword evidence="2" id="KW-0812">Transmembrane</keyword>
<reference evidence="4" key="1">
    <citation type="submission" date="2020-03" db="EMBL/GenBank/DDBJ databases">
        <authorList>
            <person name="He L."/>
        </authorList>
    </citation>
    <scope>NUCLEOTIDE SEQUENCE</scope>
    <source>
        <strain evidence="4">CkLH20</strain>
    </source>
</reference>
<evidence type="ECO:0000256" key="2">
    <source>
        <dbReference type="SAM" id="Phobius"/>
    </source>
</evidence>
<dbReference type="PROSITE" id="PS50969">
    <property type="entry name" value="FCP1"/>
    <property type="match status" value="1"/>
</dbReference>
<feature type="region of interest" description="Disordered" evidence="1">
    <location>
        <begin position="1"/>
        <end position="57"/>
    </location>
</feature>
<proteinExistence type="predicted"/>
<dbReference type="GeneID" id="62157610"/>
<dbReference type="Gene3D" id="3.40.50.1000">
    <property type="entry name" value="HAD superfamily/HAD-like"/>
    <property type="match status" value="1"/>
</dbReference>
<feature type="transmembrane region" description="Helical" evidence="2">
    <location>
        <begin position="565"/>
        <end position="583"/>
    </location>
</feature>
<dbReference type="NCBIfam" id="TIGR02251">
    <property type="entry name" value="HIF-SF_euk"/>
    <property type="match status" value="1"/>
</dbReference>
<protein>
    <submittedName>
        <fullName evidence="4">Nif domain protein</fullName>
    </submittedName>
</protein>
<dbReference type="EMBL" id="JAATWM020000004">
    <property type="protein sequence ID" value="KAF9880775.1"/>
    <property type="molecule type" value="Genomic_DNA"/>
</dbReference>
<feature type="region of interest" description="Disordered" evidence="1">
    <location>
        <begin position="163"/>
        <end position="304"/>
    </location>
</feature>
<dbReference type="InterPro" id="IPR004274">
    <property type="entry name" value="FCP1_dom"/>
</dbReference>
<accession>A0A9P6IDS6</accession>
<gene>
    <name evidence="4" type="ORF">CkaCkLH20_01817</name>
</gene>
<dbReference type="FunFam" id="3.40.50.1000:FF:000089">
    <property type="entry name" value="NIF domain protein"/>
    <property type="match status" value="1"/>
</dbReference>
<name>A0A9P6IDS6_9PEZI</name>
<dbReference type="Pfam" id="PF03031">
    <property type="entry name" value="NIF"/>
    <property type="match status" value="1"/>
</dbReference>
<dbReference type="InterPro" id="IPR023214">
    <property type="entry name" value="HAD_sf"/>
</dbReference>
<comment type="caution">
    <text evidence="4">The sequence shown here is derived from an EMBL/GenBank/DDBJ whole genome shotgun (WGS) entry which is preliminary data.</text>
</comment>
<feature type="compositionally biased region" description="Low complexity" evidence="1">
    <location>
        <begin position="186"/>
        <end position="198"/>
    </location>
</feature>
<dbReference type="AlphaFoldDB" id="A0A9P6IDS6"/>
<feature type="compositionally biased region" description="Polar residues" evidence="1">
    <location>
        <begin position="261"/>
        <end position="274"/>
    </location>
</feature>
<feature type="domain" description="FCP1 homology" evidence="3">
    <location>
        <begin position="307"/>
        <end position="481"/>
    </location>
</feature>
<dbReference type="RefSeq" id="XP_038750236.1">
    <property type="nucleotide sequence ID" value="XM_038884536.1"/>
</dbReference>
<feature type="transmembrane region" description="Helical" evidence="2">
    <location>
        <begin position="595"/>
        <end position="617"/>
    </location>
</feature>
<dbReference type="PANTHER" id="PTHR40638">
    <property type="entry name" value="UPF0591 MEMBRANE PROTEIN C15E1.02C"/>
    <property type="match status" value="1"/>
</dbReference>